<dbReference type="GO" id="GO:0016787">
    <property type="term" value="F:hydrolase activity"/>
    <property type="evidence" value="ECO:0007669"/>
    <property type="project" value="UniProtKB-KW"/>
</dbReference>
<proteinExistence type="inferred from homology"/>
<evidence type="ECO:0000256" key="2">
    <source>
        <dbReference type="ARBA" id="ARBA00001947"/>
    </source>
</evidence>
<dbReference type="RefSeq" id="XP_017995311.1">
    <property type="nucleotide sequence ID" value="XM_018150487.1"/>
</dbReference>
<evidence type="ECO:0000256" key="5">
    <source>
        <dbReference type="ARBA" id="ARBA00022801"/>
    </source>
</evidence>
<dbReference type="Pfam" id="PF01546">
    <property type="entry name" value="Peptidase_M20"/>
    <property type="match status" value="1"/>
</dbReference>
<keyword evidence="7" id="KW-0170">Cobalt</keyword>
<comment type="caution">
    <text evidence="9">The sequence shown here is derived from an EMBL/GenBank/DDBJ whole genome shotgun (WGS) entry which is preliminary data.</text>
</comment>
<evidence type="ECO:0000256" key="7">
    <source>
        <dbReference type="ARBA" id="ARBA00023285"/>
    </source>
</evidence>
<keyword evidence="10" id="KW-1185">Reference proteome</keyword>
<keyword evidence="6" id="KW-0862">Zinc</keyword>
<dbReference type="STRING" id="1664694.A0A0N0NI59"/>
<dbReference type="Gene3D" id="3.40.630.10">
    <property type="entry name" value="Zn peptidases"/>
    <property type="match status" value="1"/>
</dbReference>
<sequence>MPPLTEERTAAITKAVNDNFDAQLKYTQKLVQFGGQRGEEASVQDFVFQQYADRGFDPVKFAMVEDELKQHIGAGRFSATHSKAPVVVGVHKPKGQAKGKSLILNGHIDVVPLGPVDMWTHDPYSGRIEGDRLYGRGAGDMRAGCAANVFALDALKKCGLQPASEVILQSVVEEESTGNGTLMAHLKGYRADAALIPEPMQGQLVRANVGVLWFQIEVRGKPVHVRAMSTGTNAIDSAWRVVGKLRELEEEWNQRHVSARFFEEEKHPLNLNVAIVNAGDWASSVPAWCRIDCRIAIVPGVTAKDAAAEIEKCVFDYAKSDAYLSQNMPTITWNGFFSEGYVLEPGSDAESVLRKAHKTATGEELTTQTSTAYIDARVHSLYDKVPAMVYGPVAGDIHGFDEWVSIESVRSVTVAMALFIAEWCGVEEV</sequence>
<dbReference type="Proteomes" id="UP000038010">
    <property type="component" value="Unassembled WGS sequence"/>
</dbReference>
<keyword evidence="4" id="KW-0479">Metal-binding</keyword>
<dbReference type="GO" id="GO:0046872">
    <property type="term" value="F:metal ion binding"/>
    <property type="evidence" value="ECO:0007669"/>
    <property type="project" value="UniProtKB-KW"/>
</dbReference>
<dbReference type="VEuPathDB" id="FungiDB:AB675_9910"/>
<dbReference type="SUPFAM" id="SSF53187">
    <property type="entry name" value="Zn-dependent exopeptidases"/>
    <property type="match status" value="1"/>
</dbReference>
<organism evidence="9 10">
    <name type="scientific">Cyphellophora attinorum</name>
    <dbReference type="NCBI Taxonomy" id="1664694"/>
    <lineage>
        <taxon>Eukaryota</taxon>
        <taxon>Fungi</taxon>
        <taxon>Dikarya</taxon>
        <taxon>Ascomycota</taxon>
        <taxon>Pezizomycotina</taxon>
        <taxon>Eurotiomycetes</taxon>
        <taxon>Chaetothyriomycetidae</taxon>
        <taxon>Chaetothyriales</taxon>
        <taxon>Cyphellophoraceae</taxon>
        <taxon>Cyphellophora</taxon>
    </lineage>
</organism>
<comment type="similarity">
    <text evidence="3">Belongs to the peptidase M20A family.</text>
</comment>
<dbReference type="InterPro" id="IPR050072">
    <property type="entry name" value="Peptidase_M20A"/>
</dbReference>
<feature type="domain" description="Peptidase M20 dimerisation" evidence="8">
    <location>
        <begin position="207"/>
        <end position="317"/>
    </location>
</feature>
<comment type="cofactor">
    <cofactor evidence="1">
        <name>Co(2+)</name>
        <dbReference type="ChEBI" id="CHEBI:48828"/>
    </cofactor>
</comment>
<gene>
    <name evidence="9" type="ORF">AB675_9910</name>
</gene>
<dbReference type="SUPFAM" id="SSF55031">
    <property type="entry name" value="Bacterial exopeptidase dimerisation domain"/>
    <property type="match status" value="1"/>
</dbReference>
<protein>
    <submittedName>
        <fullName evidence="9">Putative metallohydrolase YodQ</fullName>
    </submittedName>
</protein>
<dbReference type="Gene3D" id="3.30.70.360">
    <property type="match status" value="1"/>
</dbReference>
<dbReference type="InterPro" id="IPR033687">
    <property type="entry name" value="YodQ-like"/>
</dbReference>
<evidence type="ECO:0000256" key="6">
    <source>
        <dbReference type="ARBA" id="ARBA00022833"/>
    </source>
</evidence>
<evidence type="ECO:0000256" key="3">
    <source>
        <dbReference type="ARBA" id="ARBA00006247"/>
    </source>
</evidence>
<keyword evidence="5 9" id="KW-0378">Hydrolase</keyword>
<name>A0A0N0NI59_9EURO</name>
<evidence type="ECO:0000256" key="4">
    <source>
        <dbReference type="ARBA" id="ARBA00022723"/>
    </source>
</evidence>
<dbReference type="InterPro" id="IPR036264">
    <property type="entry name" value="Bact_exopeptidase_dim_dom"/>
</dbReference>
<evidence type="ECO:0000313" key="10">
    <source>
        <dbReference type="Proteomes" id="UP000038010"/>
    </source>
</evidence>
<dbReference type="NCBIfam" id="NF005306">
    <property type="entry name" value="PRK06837.1"/>
    <property type="match status" value="1"/>
</dbReference>
<evidence type="ECO:0000256" key="1">
    <source>
        <dbReference type="ARBA" id="ARBA00001941"/>
    </source>
</evidence>
<dbReference type="AlphaFoldDB" id="A0A0N0NI59"/>
<dbReference type="InterPro" id="IPR002933">
    <property type="entry name" value="Peptidase_M20"/>
</dbReference>
<dbReference type="Pfam" id="PF07687">
    <property type="entry name" value="M20_dimer"/>
    <property type="match status" value="1"/>
</dbReference>
<accession>A0A0N0NI59</accession>
<evidence type="ECO:0000313" key="9">
    <source>
        <dbReference type="EMBL" id="KPI35348.1"/>
    </source>
</evidence>
<reference evidence="9 10" key="1">
    <citation type="submission" date="2015-06" db="EMBL/GenBank/DDBJ databases">
        <title>Draft genome of the ant-associated black yeast Phialophora attae CBS 131958.</title>
        <authorList>
            <person name="Moreno L.F."/>
            <person name="Stielow B.J."/>
            <person name="de Hoog S."/>
            <person name="Vicente V.A."/>
            <person name="Weiss V.A."/>
            <person name="de Vries M."/>
            <person name="Cruz L.M."/>
            <person name="Souza E.M."/>
        </authorList>
    </citation>
    <scope>NUCLEOTIDE SEQUENCE [LARGE SCALE GENOMIC DNA]</scope>
    <source>
        <strain evidence="9 10">CBS 131958</strain>
    </source>
</reference>
<evidence type="ECO:0000259" key="8">
    <source>
        <dbReference type="Pfam" id="PF07687"/>
    </source>
</evidence>
<dbReference type="EMBL" id="LFJN01000041">
    <property type="protein sequence ID" value="KPI35348.1"/>
    <property type="molecule type" value="Genomic_DNA"/>
</dbReference>
<dbReference type="OrthoDB" id="10059875at2759"/>
<dbReference type="GeneID" id="28742367"/>
<dbReference type="InterPro" id="IPR010182">
    <property type="entry name" value="ArgE/DapE"/>
</dbReference>
<comment type="cofactor">
    <cofactor evidence="2">
        <name>Zn(2+)</name>
        <dbReference type="ChEBI" id="CHEBI:29105"/>
    </cofactor>
</comment>
<dbReference type="CDD" id="cd03895">
    <property type="entry name" value="M20_ArgE_DapE-like"/>
    <property type="match status" value="1"/>
</dbReference>
<dbReference type="PANTHER" id="PTHR43808">
    <property type="entry name" value="ACETYLORNITHINE DEACETYLASE"/>
    <property type="match status" value="1"/>
</dbReference>
<dbReference type="NCBIfam" id="TIGR01910">
    <property type="entry name" value="DapE-ArgE"/>
    <property type="match status" value="1"/>
</dbReference>
<dbReference type="PANTHER" id="PTHR43808:SF25">
    <property type="entry name" value="PEPTIDASE M20 DIMERISATION DOMAIN-CONTAINING PROTEIN"/>
    <property type="match status" value="1"/>
</dbReference>
<dbReference type="InterPro" id="IPR011650">
    <property type="entry name" value="Peptidase_M20_dimer"/>
</dbReference>